<comment type="subcellular location">
    <subcellularLocation>
        <location evidence="1">Endoplasmic reticulum membrane</location>
        <topology evidence="1">Single-pass type IV membrane protein</topology>
    </subcellularLocation>
</comment>
<dbReference type="GO" id="GO:0031201">
    <property type="term" value="C:SNARE complex"/>
    <property type="evidence" value="ECO:0007669"/>
    <property type="project" value="TreeGrafter"/>
</dbReference>
<sequence>MTSVVEANFVRLLHCTEDLSSSEGSFNYEYIVYLKKLQELLLTLTTSNPRPAAEFLHIYKTRIEQLLAVRNRFQSVAQIDSIDCDVHKREFESAMEIWLPNLAASMSPCVNRHKSFFYLTGPPTCLKWAERNKEASVSNVTVRSEQEEEHLQQKFISKQTATHFLADVPNSVITHRTRTDSDSRRLLGLKALAEGDVDANTGNMLDGEVLVRDKIAADMLSLTEELRSTQMALGDRIRSDLGVLATSHSVAQANADTLAAVSRRVREELGHKFGICVWVTFLLSIVVFFWMIIFIKFTPKGTLVS</sequence>
<evidence type="ECO:0000256" key="7">
    <source>
        <dbReference type="ARBA" id="ARBA00022892"/>
    </source>
</evidence>
<keyword evidence="8" id="KW-0653">Protein transport</keyword>
<dbReference type="PANTHER" id="PTHR13050">
    <property type="entry name" value="USE1-LIKE PROTEIN"/>
    <property type="match status" value="1"/>
</dbReference>
<keyword evidence="9 12" id="KW-1133">Transmembrane helix</keyword>
<dbReference type="Pfam" id="PF09753">
    <property type="entry name" value="Use1"/>
    <property type="match status" value="1"/>
</dbReference>
<keyword evidence="7" id="KW-0931">ER-Golgi transport</keyword>
<organism evidence="13">
    <name type="scientific">Mesocestoides corti</name>
    <name type="common">Flatworm</name>
    <dbReference type="NCBI Taxonomy" id="53468"/>
    <lineage>
        <taxon>Eukaryota</taxon>
        <taxon>Metazoa</taxon>
        <taxon>Spiralia</taxon>
        <taxon>Lophotrochozoa</taxon>
        <taxon>Platyhelminthes</taxon>
        <taxon>Cestoda</taxon>
        <taxon>Eucestoda</taxon>
        <taxon>Cyclophyllidea</taxon>
        <taxon>Mesocestoididae</taxon>
        <taxon>Mesocestoides</taxon>
    </lineage>
</organism>
<dbReference type="AlphaFoldDB" id="A0A5K3FLX4"/>
<evidence type="ECO:0000256" key="9">
    <source>
        <dbReference type="ARBA" id="ARBA00022989"/>
    </source>
</evidence>
<reference evidence="13" key="1">
    <citation type="submission" date="2019-11" db="UniProtKB">
        <authorList>
            <consortium name="WormBaseParasite"/>
        </authorList>
    </citation>
    <scope>IDENTIFICATION</scope>
</reference>
<dbReference type="GO" id="GO:0006890">
    <property type="term" value="P:retrograde vesicle-mediated transport, Golgi to endoplasmic reticulum"/>
    <property type="evidence" value="ECO:0007669"/>
    <property type="project" value="TreeGrafter"/>
</dbReference>
<protein>
    <recommendedName>
        <fullName evidence="3">Vesicle transport protein USE1</fullName>
    </recommendedName>
    <alternativeName>
        <fullName evidence="11">USE1-like protein</fullName>
    </alternativeName>
</protein>
<evidence type="ECO:0000256" key="5">
    <source>
        <dbReference type="ARBA" id="ARBA00022692"/>
    </source>
</evidence>
<comment type="similarity">
    <text evidence="2">Belongs to the USE1 family.</text>
</comment>
<dbReference type="GO" id="GO:0015031">
    <property type="term" value="P:protein transport"/>
    <property type="evidence" value="ECO:0007669"/>
    <property type="project" value="UniProtKB-KW"/>
</dbReference>
<keyword evidence="5 12" id="KW-0812">Transmembrane</keyword>
<evidence type="ECO:0000256" key="3">
    <source>
        <dbReference type="ARBA" id="ARBA00015843"/>
    </source>
</evidence>
<evidence type="ECO:0000256" key="2">
    <source>
        <dbReference type="ARBA" id="ARBA00007891"/>
    </source>
</evidence>
<evidence type="ECO:0000256" key="12">
    <source>
        <dbReference type="SAM" id="Phobius"/>
    </source>
</evidence>
<evidence type="ECO:0000256" key="1">
    <source>
        <dbReference type="ARBA" id="ARBA00004163"/>
    </source>
</evidence>
<proteinExistence type="inferred from homology"/>
<feature type="transmembrane region" description="Helical" evidence="12">
    <location>
        <begin position="273"/>
        <end position="295"/>
    </location>
</feature>
<evidence type="ECO:0000256" key="4">
    <source>
        <dbReference type="ARBA" id="ARBA00022448"/>
    </source>
</evidence>
<evidence type="ECO:0000256" key="6">
    <source>
        <dbReference type="ARBA" id="ARBA00022824"/>
    </source>
</evidence>
<dbReference type="PANTHER" id="PTHR13050:SF7">
    <property type="entry name" value="VESICLE TRANSPORT PROTEIN USE1"/>
    <property type="match status" value="1"/>
</dbReference>
<evidence type="ECO:0000256" key="11">
    <source>
        <dbReference type="ARBA" id="ARBA00032711"/>
    </source>
</evidence>
<dbReference type="InterPro" id="IPR019150">
    <property type="entry name" value="Vesicle_transport_protein_Use1"/>
</dbReference>
<dbReference type="GO" id="GO:0005789">
    <property type="term" value="C:endoplasmic reticulum membrane"/>
    <property type="evidence" value="ECO:0007669"/>
    <property type="project" value="UniProtKB-SubCell"/>
</dbReference>
<evidence type="ECO:0000256" key="10">
    <source>
        <dbReference type="ARBA" id="ARBA00023136"/>
    </source>
</evidence>
<keyword evidence="4" id="KW-0813">Transport</keyword>
<keyword evidence="6" id="KW-0256">Endoplasmic reticulum</keyword>
<dbReference type="WBParaSite" id="MCU_009492-RA">
    <property type="protein sequence ID" value="MCU_009492-RA"/>
    <property type="gene ID" value="MCU_009492"/>
</dbReference>
<accession>A0A5K3FLX4</accession>
<name>A0A5K3FLX4_MESCO</name>
<evidence type="ECO:0000313" key="13">
    <source>
        <dbReference type="WBParaSite" id="MCU_009492-RA"/>
    </source>
</evidence>
<keyword evidence="10 12" id="KW-0472">Membrane</keyword>
<dbReference type="GO" id="GO:0005484">
    <property type="term" value="F:SNAP receptor activity"/>
    <property type="evidence" value="ECO:0007669"/>
    <property type="project" value="TreeGrafter"/>
</dbReference>
<evidence type="ECO:0000256" key="8">
    <source>
        <dbReference type="ARBA" id="ARBA00022927"/>
    </source>
</evidence>